<dbReference type="GO" id="GO:0005856">
    <property type="term" value="C:cytoskeleton"/>
    <property type="evidence" value="ECO:0007669"/>
    <property type="project" value="TreeGrafter"/>
</dbReference>
<evidence type="ECO:0000256" key="1">
    <source>
        <dbReference type="SAM" id="Coils"/>
    </source>
</evidence>
<sequence>MGRISQPLVLVFLLCCVLQSAQGRYLFSDSKETPSASTREKRADSTIAVPGEYNVTVSLAEKLFPSADNRYTDPRCVTAGSHSSFPLLLTAQQIAALQEKLRVVQSSRDGAVKAQIAELRKQLQDKIDKLDVQTQDNSKLVLQITALQSELRGLKTEVAQATASEITDLKRQLAEKEKQLKTRNKQLEDKNAYNAKLILKINELENEIWRLQQNQSDPAQVAELQKELQDTISKLQEQNNDNSKLVLQIIALQSQVRELQKKAADPVIKAQIVQLQRELEEKTKKLEEKDKDNSELILQILGLQHEVEEHQRRAREQPTKERITDLQRQLEEESRRLKDRDKENSDLTRQIATLQDRVRQLEREVQNKIDELEAKTNKNFDQILRISTLESKVRELERAASQGTPGQIADLKRQLEEKDKQLKMRNKQLEDKNAYNAKLILKINELENELWEQHREQMNQTSTAQITELQNELQDKISQLQDKANDNSKLVLQIIALQSQVRELQKKAADPVIKAQIVQLQKQLEEKTSKLEEKDKDNSKLILQILSLQNEVKEQQRRNTDMVAKEQITELQRQLRDKEEECSSLQQRYDVLHDQLTSKFAEVSKLQGELADKEAENSRLEELREQLVAKTKNCSKLQSQYDELLKQQGKCEGMEELQKQLSARDAEISRQLKEKDSDISKLERRLRDKESESSRLERELRDKEDDYSRLQRRYNELQGKTEEVEDTKIRAAVVTLDGSTAHPKLSLSRDGREVTVVFQEKVYPFIMTCEDSDVSEPPLILTHVGTSLSWLG</sequence>
<reference evidence="3" key="1">
    <citation type="submission" date="2021-01" db="EMBL/GenBank/DDBJ databases">
        <authorList>
            <person name="Zahm M."/>
            <person name="Roques C."/>
            <person name="Cabau C."/>
            <person name="Klopp C."/>
            <person name="Donnadieu C."/>
            <person name="Jouanno E."/>
            <person name="Lampietro C."/>
            <person name="Louis A."/>
            <person name="Herpin A."/>
            <person name="Echchiki A."/>
            <person name="Berthelot C."/>
            <person name="Parey E."/>
            <person name="Roest-Crollius H."/>
            <person name="Braasch I."/>
            <person name="Postlethwait J."/>
            <person name="Bobe J."/>
            <person name="Montfort J."/>
            <person name="Bouchez O."/>
            <person name="Begum T."/>
            <person name="Mejri S."/>
            <person name="Adams A."/>
            <person name="Chen W.-J."/>
            <person name="Guiguen Y."/>
        </authorList>
    </citation>
    <scope>NUCLEOTIDE SEQUENCE</scope>
    <source>
        <strain evidence="3">YG-15Mar2019-1</strain>
        <tissue evidence="3">Brain</tissue>
    </source>
</reference>
<feature type="coiled-coil region" evidence="1">
    <location>
        <begin position="408"/>
        <end position="727"/>
    </location>
</feature>
<feature type="coiled-coil region" evidence="1">
    <location>
        <begin position="113"/>
        <end position="378"/>
    </location>
</feature>
<name>A0A9D3P9B8_MEGAT</name>
<evidence type="ECO:0000313" key="3">
    <source>
        <dbReference type="EMBL" id="KAG7455033.1"/>
    </source>
</evidence>
<dbReference type="PANTHER" id="PTHR47357:SF1">
    <property type="entry name" value="SPINDLE POLE BODY COMPONENT 110"/>
    <property type="match status" value="1"/>
</dbReference>
<feature type="chain" id="PRO_5038547880" evidence="2">
    <location>
        <begin position="24"/>
        <end position="792"/>
    </location>
</feature>
<protein>
    <submittedName>
        <fullName evidence="3">Uncharacterized protein</fullName>
    </submittedName>
</protein>
<dbReference type="Proteomes" id="UP001046870">
    <property type="component" value="Chromosome 24"/>
</dbReference>
<keyword evidence="2" id="KW-0732">Signal</keyword>
<gene>
    <name evidence="3" type="ORF">MATL_G00252130</name>
</gene>
<dbReference type="AlphaFoldDB" id="A0A9D3P9B8"/>
<comment type="caution">
    <text evidence="3">The sequence shown here is derived from an EMBL/GenBank/DDBJ whole genome shotgun (WGS) entry which is preliminary data.</text>
</comment>
<dbReference type="PANTHER" id="PTHR47357">
    <property type="entry name" value="COP1-INTERACTIVE PROTEIN 1"/>
    <property type="match status" value="1"/>
</dbReference>
<keyword evidence="1" id="KW-0175">Coiled coil</keyword>
<organism evidence="3 4">
    <name type="scientific">Megalops atlanticus</name>
    <name type="common">Tarpon</name>
    <name type="synonym">Clupea gigantea</name>
    <dbReference type="NCBI Taxonomy" id="7932"/>
    <lineage>
        <taxon>Eukaryota</taxon>
        <taxon>Metazoa</taxon>
        <taxon>Chordata</taxon>
        <taxon>Craniata</taxon>
        <taxon>Vertebrata</taxon>
        <taxon>Euteleostomi</taxon>
        <taxon>Actinopterygii</taxon>
        <taxon>Neopterygii</taxon>
        <taxon>Teleostei</taxon>
        <taxon>Elopiformes</taxon>
        <taxon>Megalopidae</taxon>
        <taxon>Megalops</taxon>
    </lineage>
</organism>
<dbReference type="GO" id="GO:0005200">
    <property type="term" value="F:structural constituent of cytoskeleton"/>
    <property type="evidence" value="ECO:0007669"/>
    <property type="project" value="TreeGrafter"/>
</dbReference>
<evidence type="ECO:0000256" key="2">
    <source>
        <dbReference type="SAM" id="SignalP"/>
    </source>
</evidence>
<dbReference type="OrthoDB" id="8963996at2759"/>
<proteinExistence type="predicted"/>
<feature type="signal peptide" evidence="2">
    <location>
        <begin position="1"/>
        <end position="23"/>
    </location>
</feature>
<keyword evidence="4" id="KW-1185">Reference proteome</keyword>
<evidence type="ECO:0000313" key="4">
    <source>
        <dbReference type="Proteomes" id="UP001046870"/>
    </source>
</evidence>
<accession>A0A9D3P9B8</accession>
<dbReference type="EMBL" id="JAFDVH010000024">
    <property type="protein sequence ID" value="KAG7455033.1"/>
    <property type="molecule type" value="Genomic_DNA"/>
</dbReference>